<dbReference type="PANTHER" id="PTHR43701">
    <property type="entry name" value="MEMBRANE TRANSPORTER PROTEIN MJ0441-RELATED"/>
    <property type="match status" value="1"/>
</dbReference>
<evidence type="ECO:0000256" key="5">
    <source>
        <dbReference type="ARBA" id="ARBA00023136"/>
    </source>
</evidence>
<dbReference type="EMBL" id="BAABKQ010000001">
    <property type="protein sequence ID" value="GAA4811230.1"/>
    <property type="molecule type" value="Genomic_DNA"/>
</dbReference>
<evidence type="ECO:0000256" key="2">
    <source>
        <dbReference type="ARBA" id="ARBA00009142"/>
    </source>
</evidence>
<sequence length="233" mass="24382">MTTALAVGGIGGVIGGLLGGGSGVFFGARLILRISHRLLRWLFVIILMATCLKLFVDVAGADPLRGSAIVPEHLIDNPWFTVPVSLALGLVIGVWSAGMGLGGGLLAVPVLMMLFGADLVTAEGTSLLMFFPNAVVGTVVHMRQGTADTRLATVLNVGALPGAVIGVLLALTMDMKVLSVVFAVFALVIAMRELYRMRGRRRHTADAQKGSDERGTGAAEPEVTMSDNRMTKG</sequence>
<comment type="subcellular location">
    <subcellularLocation>
        <location evidence="6">Cell membrane</location>
        <topology evidence="6">Multi-pass membrane protein</topology>
    </subcellularLocation>
    <subcellularLocation>
        <location evidence="1">Membrane</location>
        <topology evidence="1">Multi-pass membrane protein</topology>
    </subcellularLocation>
</comment>
<evidence type="ECO:0000256" key="3">
    <source>
        <dbReference type="ARBA" id="ARBA00022692"/>
    </source>
</evidence>
<organism evidence="8 9">
    <name type="scientific">Tomitella cavernea</name>
    <dbReference type="NCBI Taxonomy" id="1387982"/>
    <lineage>
        <taxon>Bacteria</taxon>
        <taxon>Bacillati</taxon>
        <taxon>Actinomycetota</taxon>
        <taxon>Actinomycetes</taxon>
        <taxon>Mycobacteriales</taxon>
        <taxon>Tomitella</taxon>
    </lineage>
</organism>
<reference evidence="9" key="1">
    <citation type="journal article" date="2019" name="Int. J. Syst. Evol. Microbiol.">
        <title>The Global Catalogue of Microorganisms (GCM) 10K type strain sequencing project: providing services to taxonomists for standard genome sequencing and annotation.</title>
        <authorList>
            <consortium name="The Broad Institute Genomics Platform"/>
            <consortium name="The Broad Institute Genome Sequencing Center for Infectious Disease"/>
            <person name="Wu L."/>
            <person name="Ma J."/>
        </authorList>
    </citation>
    <scope>NUCLEOTIDE SEQUENCE [LARGE SCALE GENOMIC DNA]</scope>
    <source>
        <strain evidence="9">JCM 18542</strain>
    </source>
</reference>
<keyword evidence="3 6" id="KW-0812">Transmembrane</keyword>
<evidence type="ECO:0000313" key="8">
    <source>
        <dbReference type="EMBL" id="GAA4811230.1"/>
    </source>
</evidence>
<dbReference type="RefSeq" id="WP_307810750.1">
    <property type="nucleotide sequence ID" value="NZ_BAABKQ010000001.1"/>
</dbReference>
<dbReference type="Pfam" id="PF01925">
    <property type="entry name" value="TauE"/>
    <property type="match status" value="1"/>
</dbReference>
<dbReference type="PANTHER" id="PTHR43701:SF2">
    <property type="entry name" value="MEMBRANE TRANSPORTER PROTEIN YJNA-RELATED"/>
    <property type="match status" value="1"/>
</dbReference>
<feature type="region of interest" description="Disordered" evidence="7">
    <location>
        <begin position="202"/>
        <end position="233"/>
    </location>
</feature>
<feature type="transmembrane region" description="Helical" evidence="6">
    <location>
        <begin position="6"/>
        <end position="26"/>
    </location>
</feature>
<comment type="caution">
    <text evidence="8">The sequence shown here is derived from an EMBL/GenBank/DDBJ whole genome shotgun (WGS) entry which is preliminary data.</text>
</comment>
<feature type="transmembrane region" description="Helical" evidence="6">
    <location>
        <begin position="38"/>
        <end position="56"/>
    </location>
</feature>
<evidence type="ECO:0000256" key="6">
    <source>
        <dbReference type="RuleBase" id="RU363041"/>
    </source>
</evidence>
<protein>
    <recommendedName>
        <fullName evidence="6">Probable membrane transporter protein</fullName>
    </recommendedName>
</protein>
<feature type="transmembrane region" description="Helical" evidence="6">
    <location>
        <begin position="151"/>
        <end position="171"/>
    </location>
</feature>
<proteinExistence type="inferred from homology"/>
<dbReference type="InterPro" id="IPR002781">
    <property type="entry name" value="TM_pro_TauE-like"/>
</dbReference>
<comment type="similarity">
    <text evidence="2 6">Belongs to the 4-toluene sulfonate uptake permease (TSUP) (TC 2.A.102) family.</text>
</comment>
<name>A0ABP9CNN8_9ACTN</name>
<dbReference type="Proteomes" id="UP001500839">
    <property type="component" value="Unassembled WGS sequence"/>
</dbReference>
<accession>A0ABP9CNN8</accession>
<evidence type="ECO:0000256" key="1">
    <source>
        <dbReference type="ARBA" id="ARBA00004141"/>
    </source>
</evidence>
<keyword evidence="6" id="KW-1003">Cell membrane</keyword>
<keyword evidence="9" id="KW-1185">Reference proteome</keyword>
<dbReference type="InterPro" id="IPR051598">
    <property type="entry name" value="TSUP/Inactive_protease-like"/>
</dbReference>
<gene>
    <name evidence="8" type="ORF">GCM10023353_14700</name>
</gene>
<feature type="transmembrane region" description="Helical" evidence="6">
    <location>
        <begin position="86"/>
        <end position="108"/>
    </location>
</feature>
<keyword evidence="5 6" id="KW-0472">Membrane</keyword>
<feature type="compositionally biased region" description="Basic and acidic residues" evidence="7">
    <location>
        <begin position="204"/>
        <end position="215"/>
    </location>
</feature>
<evidence type="ECO:0000256" key="4">
    <source>
        <dbReference type="ARBA" id="ARBA00022989"/>
    </source>
</evidence>
<evidence type="ECO:0000256" key="7">
    <source>
        <dbReference type="SAM" id="MobiDB-lite"/>
    </source>
</evidence>
<evidence type="ECO:0000313" key="9">
    <source>
        <dbReference type="Proteomes" id="UP001500839"/>
    </source>
</evidence>
<feature type="transmembrane region" description="Helical" evidence="6">
    <location>
        <begin position="177"/>
        <end position="195"/>
    </location>
</feature>
<keyword evidence="4 6" id="KW-1133">Transmembrane helix</keyword>